<feature type="domain" description="HAMP" evidence="11">
    <location>
        <begin position="219"/>
        <end position="273"/>
    </location>
</feature>
<dbReference type="CDD" id="cd11386">
    <property type="entry name" value="MCP_signal"/>
    <property type="match status" value="1"/>
</dbReference>
<dbReference type="EMBL" id="VKAD01000001">
    <property type="protein sequence ID" value="TXR54384.1"/>
    <property type="molecule type" value="Genomic_DNA"/>
</dbReference>
<comment type="subcellular location">
    <subcellularLocation>
        <location evidence="1">Cell membrane</location>
        <topology evidence="1">Multi-pass membrane protein</topology>
    </subcellularLocation>
</comment>
<evidence type="ECO:0000256" key="5">
    <source>
        <dbReference type="ARBA" id="ARBA00023136"/>
    </source>
</evidence>
<dbReference type="CDD" id="cd06225">
    <property type="entry name" value="HAMP"/>
    <property type="match status" value="1"/>
</dbReference>
<evidence type="ECO:0000256" key="6">
    <source>
        <dbReference type="ARBA" id="ARBA00023224"/>
    </source>
</evidence>
<evidence type="ECO:0000256" key="3">
    <source>
        <dbReference type="ARBA" id="ARBA00022692"/>
    </source>
</evidence>
<dbReference type="Proteomes" id="UP000321764">
    <property type="component" value="Unassembled WGS sequence"/>
</dbReference>
<dbReference type="PROSITE" id="PS50885">
    <property type="entry name" value="HAMP"/>
    <property type="match status" value="1"/>
</dbReference>
<dbReference type="SMART" id="SM01049">
    <property type="entry name" value="Cache_2"/>
    <property type="match status" value="1"/>
</dbReference>
<proteinExistence type="inferred from homology"/>
<reference evidence="12 13" key="1">
    <citation type="submission" date="2019-07" db="EMBL/GenBank/DDBJ databases">
        <title>Reinekea sp. strain SSH23 genome sequencing and assembly.</title>
        <authorList>
            <person name="Kim I."/>
        </authorList>
    </citation>
    <scope>NUCLEOTIDE SEQUENCE [LARGE SCALE GENOMIC DNA]</scope>
    <source>
        <strain evidence="12 13">SSH23</strain>
    </source>
</reference>
<feature type="transmembrane region" description="Helical" evidence="9">
    <location>
        <begin position="199"/>
        <end position="218"/>
    </location>
</feature>
<dbReference type="Pfam" id="PF17200">
    <property type="entry name" value="sCache_2"/>
    <property type="match status" value="1"/>
</dbReference>
<sequence>MAVRQIMFSLRRVSINVRLYAVVLLAALGLALVVWWASAIKYQSLMSDRYLKTQHVVEVVYSSLSYLNDQVIAGEMTLAEAQALAKSQIRQVRYGGSEYFWVNDYNAVMVMHAVKPALEGQDLSTLEDPDGKRLFSVFVEVVKAQGEGFVDYLWPKPDRDEPVEKISYVKGFEPWQWIIGSGIYLDDVDAAVAKSTFKLASLSIVVLVVILLCSFVILRSIILPLNKTVQALDNISDGSGDLRKRLPEHGRDRLTQLAIFFNRFVSRLTETVKKIVSVNQQIFDNSDNLRSVANHAGQLAIEQKDIAEKMTQSNHLVKTASADVNESAQQALEHSNGAQEKSKAGKLAVEKTIDAQTKLTAKLKSGVDSVVKLAEESKEIGTVLDVIQGIAEQTNLLALNAAIEAARAGEQGRGFAVVADEVRTLAGRTQSSTEEIEQMIEKLQRGASETEKHILDSNEYAENTAELIQSVALALSEIEQSVEVIRSANVNISDSVNQQNYEIESLNNLTEGLLNQAERNDKQIEEIVQASESLAISAARMRKAMAGFII</sequence>
<evidence type="ECO:0000259" key="11">
    <source>
        <dbReference type="PROSITE" id="PS50885"/>
    </source>
</evidence>
<dbReference type="InterPro" id="IPR003660">
    <property type="entry name" value="HAMP_dom"/>
</dbReference>
<evidence type="ECO:0000256" key="7">
    <source>
        <dbReference type="ARBA" id="ARBA00029447"/>
    </source>
</evidence>
<feature type="domain" description="Methyl-accepting transducer" evidence="10">
    <location>
        <begin position="278"/>
        <end position="514"/>
    </location>
</feature>
<evidence type="ECO:0000256" key="9">
    <source>
        <dbReference type="SAM" id="Phobius"/>
    </source>
</evidence>
<gene>
    <name evidence="12" type="ORF">FME95_07555</name>
</gene>
<dbReference type="PANTHER" id="PTHR32089">
    <property type="entry name" value="METHYL-ACCEPTING CHEMOTAXIS PROTEIN MCPB"/>
    <property type="match status" value="1"/>
</dbReference>
<dbReference type="SMART" id="SM00304">
    <property type="entry name" value="HAMP"/>
    <property type="match status" value="1"/>
</dbReference>
<keyword evidence="6 8" id="KW-0807">Transducer</keyword>
<dbReference type="GO" id="GO:0007165">
    <property type="term" value="P:signal transduction"/>
    <property type="evidence" value="ECO:0007669"/>
    <property type="project" value="UniProtKB-KW"/>
</dbReference>
<dbReference type="AlphaFoldDB" id="A0A5C8ZAD1"/>
<dbReference type="InterPro" id="IPR033480">
    <property type="entry name" value="sCache_2"/>
</dbReference>
<evidence type="ECO:0000256" key="2">
    <source>
        <dbReference type="ARBA" id="ARBA00022475"/>
    </source>
</evidence>
<dbReference type="Gene3D" id="3.30.450.20">
    <property type="entry name" value="PAS domain"/>
    <property type="match status" value="1"/>
</dbReference>
<organism evidence="12 13">
    <name type="scientific">Reinekea thalattae</name>
    <dbReference type="NCBI Taxonomy" id="2593301"/>
    <lineage>
        <taxon>Bacteria</taxon>
        <taxon>Pseudomonadati</taxon>
        <taxon>Pseudomonadota</taxon>
        <taxon>Gammaproteobacteria</taxon>
        <taxon>Oceanospirillales</taxon>
        <taxon>Saccharospirillaceae</taxon>
        <taxon>Reinekea</taxon>
    </lineage>
</organism>
<comment type="caution">
    <text evidence="12">The sequence shown here is derived from an EMBL/GenBank/DDBJ whole genome shotgun (WGS) entry which is preliminary data.</text>
</comment>
<comment type="similarity">
    <text evidence="7">Belongs to the methyl-accepting chemotaxis (MCP) protein family.</text>
</comment>
<keyword evidence="4 9" id="KW-1133">Transmembrane helix</keyword>
<evidence type="ECO:0000313" key="13">
    <source>
        <dbReference type="Proteomes" id="UP000321764"/>
    </source>
</evidence>
<name>A0A5C8ZAD1_9GAMM</name>
<keyword evidence="2" id="KW-1003">Cell membrane</keyword>
<evidence type="ECO:0000256" key="4">
    <source>
        <dbReference type="ARBA" id="ARBA00022989"/>
    </source>
</evidence>
<accession>A0A5C8ZAD1</accession>
<dbReference type="SMART" id="SM00283">
    <property type="entry name" value="MA"/>
    <property type="match status" value="1"/>
</dbReference>
<dbReference type="InterPro" id="IPR004089">
    <property type="entry name" value="MCPsignal_dom"/>
</dbReference>
<dbReference type="Gene3D" id="1.10.287.950">
    <property type="entry name" value="Methyl-accepting chemotaxis protein"/>
    <property type="match status" value="1"/>
</dbReference>
<evidence type="ECO:0000256" key="8">
    <source>
        <dbReference type="PROSITE-ProRule" id="PRU00284"/>
    </source>
</evidence>
<keyword evidence="5 9" id="KW-0472">Membrane</keyword>
<dbReference type="GO" id="GO:0005886">
    <property type="term" value="C:plasma membrane"/>
    <property type="evidence" value="ECO:0007669"/>
    <property type="project" value="UniProtKB-SubCell"/>
</dbReference>
<dbReference type="PROSITE" id="PS50111">
    <property type="entry name" value="CHEMOTAXIS_TRANSDUC_2"/>
    <property type="match status" value="1"/>
</dbReference>
<dbReference type="Pfam" id="PF00015">
    <property type="entry name" value="MCPsignal"/>
    <property type="match status" value="1"/>
</dbReference>
<keyword evidence="3 9" id="KW-0812">Transmembrane</keyword>
<keyword evidence="13" id="KW-1185">Reference proteome</keyword>
<evidence type="ECO:0000259" key="10">
    <source>
        <dbReference type="PROSITE" id="PS50111"/>
    </source>
</evidence>
<protein>
    <submittedName>
        <fullName evidence="12">Methyl-accepting chemotaxis protein</fullName>
    </submittedName>
</protein>
<dbReference type="Pfam" id="PF00672">
    <property type="entry name" value="HAMP"/>
    <property type="match status" value="1"/>
</dbReference>
<dbReference type="PANTHER" id="PTHR32089:SF119">
    <property type="entry name" value="METHYL-ACCEPTING CHEMOTAXIS PROTEIN CTPL"/>
    <property type="match status" value="1"/>
</dbReference>
<dbReference type="FunFam" id="1.10.287.950:FF:000001">
    <property type="entry name" value="Methyl-accepting chemotaxis sensory transducer"/>
    <property type="match status" value="1"/>
</dbReference>
<evidence type="ECO:0000313" key="12">
    <source>
        <dbReference type="EMBL" id="TXR54384.1"/>
    </source>
</evidence>
<evidence type="ECO:0000256" key="1">
    <source>
        <dbReference type="ARBA" id="ARBA00004651"/>
    </source>
</evidence>
<dbReference type="GO" id="GO:0006935">
    <property type="term" value="P:chemotaxis"/>
    <property type="evidence" value="ECO:0007669"/>
    <property type="project" value="UniProtKB-ARBA"/>
</dbReference>
<dbReference type="SUPFAM" id="SSF58104">
    <property type="entry name" value="Methyl-accepting chemotaxis protein (MCP) signaling domain"/>
    <property type="match status" value="1"/>
</dbReference>